<proteinExistence type="predicted"/>
<evidence type="ECO:0000259" key="1">
    <source>
        <dbReference type="PROSITE" id="PS50801"/>
    </source>
</evidence>
<sequence>MKYEIINSELFTVFEVKETHFDAKLAPFFRHIVADLHNQFRPVLLIDLSNVSFMDSSGLGAIMEIYKLLRDKELMIVGASTSVNELMHLTRMDKLMPSFFSIEEAMRAAIESDIKH</sequence>
<dbReference type="SUPFAM" id="SSF52091">
    <property type="entry name" value="SpoIIaa-like"/>
    <property type="match status" value="1"/>
</dbReference>
<evidence type="ECO:0000313" key="3">
    <source>
        <dbReference type="Proteomes" id="UP001139488"/>
    </source>
</evidence>
<dbReference type="RefSeq" id="WP_244354063.1">
    <property type="nucleotide sequence ID" value="NZ_JAJNNZ010000001.1"/>
</dbReference>
<evidence type="ECO:0000313" key="2">
    <source>
        <dbReference type="EMBL" id="MCJ2375232.1"/>
    </source>
</evidence>
<accession>A0A9X1W6P7</accession>
<keyword evidence="3" id="KW-1185">Reference proteome</keyword>
<dbReference type="Proteomes" id="UP001139488">
    <property type="component" value="Unassembled WGS sequence"/>
</dbReference>
<dbReference type="EMBL" id="JAJNNZ010000001">
    <property type="protein sequence ID" value="MCJ2375232.1"/>
    <property type="molecule type" value="Genomic_DNA"/>
</dbReference>
<name>A0A9X1W6P7_9VIBR</name>
<dbReference type="AlphaFoldDB" id="A0A9X1W6P7"/>
<gene>
    <name evidence="2" type="ORF">LNL84_00105</name>
</gene>
<dbReference type="PROSITE" id="PS50801">
    <property type="entry name" value="STAS"/>
    <property type="match status" value="1"/>
</dbReference>
<organism evidence="2 3">
    <name type="scientific">Vibrio gelatinilyticus</name>
    <dbReference type="NCBI Taxonomy" id="2893468"/>
    <lineage>
        <taxon>Bacteria</taxon>
        <taxon>Pseudomonadati</taxon>
        <taxon>Pseudomonadota</taxon>
        <taxon>Gammaproteobacteria</taxon>
        <taxon>Vibrionales</taxon>
        <taxon>Vibrionaceae</taxon>
        <taxon>Vibrio</taxon>
    </lineage>
</organism>
<dbReference type="GO" id="GO:0043856">
    <property type="term" value="F:anti-sigma factor antagonist activity"/>
    <property type="evidence" value="ECO:0007669"/>
    <property type="project" value="TreeGrafter"/>
</dbReference>
<dbReference type="InterPro" id="IPR002645">
    <property type="entry name" value="STAS_dom"/>
</dbReference>
<feature type="domain" description="STAS" evidence="1">
    <location>
        <begin position="44"/>
        <end position="109"/>
    </location>
</feature>
<dbReference type="CDD" id="cd07043">
    <property type="entry name" value="STAS_anti-anti-sigma_factors"/>
    <property type="match status" value="1"/>
</dbReference>
<dbReference type="InterPro" id="IPR036513">
    <property type="entry name" value="STAS_dom_sf"/>
</dbReference>
<comment type="caution">
    <text evidence="2">The sequence shown here is derived from an EMBL/GenBank/DDBJ whole genome shotgun (WGS) entry which is preliminary data.</text>
</comment>
<dbReference type="Gene3D" id="3.30.750.24">
    <property type="entry name" value="STAS domain"/>
    <property type="match status" value="1"/>
</dbReference>
<dbReference type="PANTHER" id="PTHR33495:SF2">
    <property type="entry name" value="ANTI-SIGMA FACTOR ANTAGONIST TM_1081-RELATED"/>
    <property type="match status" value="1"/>
</dbReference>
<reference evidence="2" key="1">
    <citation type="submission" date="2021-11" db="EMBL/GenBank/DDBJ databases">
        <title>Vibrio ZSDE26 sp. nov. and Vibrio ZSDZ34 sp. nov., isolated from coastal seawater in Qingdao.</title>
        <authorList>
            <person name="Zhang P."/>
        </authorList>
    </citation>
    <scope>NUCLEOTIDE SEQUENCE</scope>
    <source>
        <strain evidence="2">ZSDZ34</strain>
    </source>
</reference>
<dbReference type="PANTHER" id="PTHR33495">
    <property type="entry name" value="ANTI-SIGMA FACTOR ANTAGONIST TM_1081-RELATED-RELATED"/>
    <property type="match status" value="1"/>
</dbReference>
<dbReference type="Pfam" id="PF01740">
    <property type="entry name" value="STAS"/>
    <property type="match status" value="1"/>
</dbReference>
<protein>
    <submittedName>
        <fullName evidence="2">STAS domain-containing protein</fullName>
    </submittedName>
</protein>